<reference evidence="1" key="1">
    <citation type="submission" date="2020-03" db="EMBL/GenBank/DDBJ databases">
        <title>The deep terrestrial virosphere.</title>
        <authorList>
            <person name="Holmfeldt K."/>
            <person name="Nilsson E."/>
            <person name="Simone D."/>
            <person name="Lopez-Fernandez M."/>
            <person name="Wu X."/>
            <person name="de Brujin I."/>
            <person name="Lundin D."/>
            <person name="Andersson A."/>
            <person name="Bertilsson S."/>
            <person name="Dopson M."/>
        </authorList>
    </citation>
    <scope>NUCLEOTIDE SEQUENCE</scope>
    <source>
        <strain evidence="2">MM171A00328</strain>
        <strain evidence="1">MM171B00216</strain>
    </source>
</reference>
<dbReference type="EMBL" id="MT143698">
    <property type="protein sequence ID" value="QJB00671.1"/>
    <property type="molecule type" value="Genomic_DNA"/>
</dbReference>
<evidence type="ECO:0000313" key="1">
    <source>
        <dbReference type="EMBL" id="QJA43528.1"/>
    </source>
</evidence>
<accession>A0A6H1Z7L3</accession>
<sequence length="125" mass="13181">MSFTYDLTSSVGKVRLIIRDSAAAIAFFTDEELAAFLTLNGESVRYAAADALETWASNEAMVTKAIKLLDLSTNGPAVAAALRAHAALLRAQAASEDTDTGFDIAELGLAPFGNIEQIENRSVTG</sequence>
<dbReference type="AlphaFoldDB" id="A0A6H1Z7L3"/>
<name>A0A6H1Z7L3_9ZZZZ</name>
<dbReference type="EMBL" id="MT143888">
    <property type="protein sequence ID" value="QJA43528.1"/>
    <property type="molecule type" value="Genomic_DNA"/>
</dbReference>
<proteinExistence type="predicted"/>
<protein>
    <submittedName>
        <fullName evidence="1">Uncharacterized protein</fullName>
    </submittedName>
</protein>
<organism evidence="1">
    <name type="scientific">viral metagenome</name>
    <dbReference type="NCBI Taxonomy" id="1070528"/>
    <lineage>
        <taxon>unclassified sequences</taxon>
        <taxon>metagenomes</taxon>
        <taxon>organismal metagenomes</taxon>
    </lineage>
</organism>
<gene>
    <name evidence="2" type="ORF">MM171A00328_0036</name>
    <name evidence="1" type="ORF">MM171B00216_0028</name>
</gene>
<evidence type="ECO:0000313" key="2">
    <source>
        <dbReference type="EMBL" id="QJB00671.1"/>
    </source>
</evidence>